<dbReference type="OrthoDB" id="410307at2759"/>
<evidence type="ECO:0000259" key="6">
    <source>
        <dbReference type="PROSITE" id="PS50103"/>
    </source>
</evidence>
<comment type="caution">
    <text evidence="7">The sequence shown here is derived from an EMBL/GenBank/DDBJ whole genome shotgun (WGS) entry which is preliminary data.</text>
</comment>
<evidence type="ECO:0000313" key="7">
    <source>
        <dbReference type="EMBL" id="KAF4648952.1"/>
    </source>
</evidence>
<dbReference type="Proteomes" id="UP000570595">
    <property type="component" value="Unassembled WGS sequence"/>
</dbReference>
<dbReference type="GO" id="GO:0008270">
    <property type="term" value="F:zinc ion binding"/>
    <property type="evidence" value="ECO:0007669"/>
    <property type="project" value="UniProtKB-KW"/>
</dbReference>
<evidence type="ECO:0000256" key="2">
    <source>
        <dbReference type="ARBA" id="ARBA00022771"/>
    </source>
</evidence>
<evidence type="ECO:0000256" key="1">
    <source>
        <dbReference type="ARBA" id="ARBA00022723"/>
    </source>
</evidence>
<dbReference type="SMART" id="SM00356">
    <property type="entry name" value="ZnF_C3H1"/>
    <property type="match status" value="1"/>
</dbReference>
<feature type="domain" description="C3H1-type" evidence="6">
    <location>
        <begin position="394"/>
        <end position="421"/>
    </location>
</feature>
<keyword evidence="3 4" id="KW-0862">Zinc</keyword>
<accession>A0A7J6KQ33</accession>
<feature type="compositionally biased region" description="Polar residues" evidence="5">
    <location>
        <begin position="367"/>
        <end position="386"/>
    </location>
</feature>
<dbReference type="AlphaFoldDB" id="A0A7J6KQ33"/>
<reference evidence="7 8" key="1">
    <citation type="submission" date="2020-04" db="EMBL/GenBank/DDBJ databases">
        <title>Perkinsus olseni comparative genomics.</title>
        <authorList>
            <person name="Bogema D.R."/>
        </authorList>
    </citation>
    <scope>NUCLEOTIDE SEQUENCE [LARGE SCALE GENOMIC DNA]</scope>
    <source>
        <strain evidence="7">ATCC PRA-179</strain>
    </source>
</reference>
<evidence type="ECO:0000256" key="5">
    <source>
        <dbReference type="SAM" id="MobiDB-lite"/>
    </source>
</evidence>
<dbReference type="InterPro" id="IPR000571">
    <property type="entry name" value="Znf_CCCH"/>
</dbReference>
<gene>
    <name evidence="7" type="ORF">FOZ61_001969</name>
</gene>
<organism evidence="7 8">
    <name type="scientific">Perkinsus olseni</name>
    <name type="common">Perkinsus atlanticus</name>
    <dbReference type="NCBI Taxonomy" id="32597"/>
    <lineage>
        <taxon>Eukaryota</taxon>
        <taxon>Sar</taxon>
        <taxon>Alveolata</taxon>
        <taxon>Perkinsozoa</taxon>
        <taxon>Perkinsea</taxon>
        <taxon>Perkinsida</taxon>
        <taxon>Perkinsidae</taxon>
        <taxon>Perkinsus</taxon>
    </lineage>
</organism>
<proteinExistence type="predicted"/>
<evidence type="ECO:0000313" key="8">
    <source>
        <dbReference type="Proteomes" id="UP000570595"/>
    </source>
</evidence>
<feature type="zinc finger region" description="C3H1-type" evidence="4">
    <location>
        <begin position="394"/>
        <end position="421"/>
    </location>
</feature>
<protein>
    <recommendedName>
        <fullName evidence="6">C3H1-type domain-containing protein</fullName>
    </recommendedName>
</protein>
<dbReference type="InterPro" id="IPR036855">
    <property type="entry name" value="Znf_CCCH_sf"/>
</dbReference>
<dbReference type="PROSITE" id="PS50103">
    <property type="entry name" value="ZF_C3H1"/>
    <property type="match status" value="1"/>
</dbReference>
<sequence>MKAISGVGPEVVEEALNKEFMSDDEYESQVITLIRVFVQWAESNDRREQSRLRRQLLGSYFSPWCTNPIICKDHGSTLQARLDNANYAKFATTIPSKEAVVHQDDGSNSWDKQVNITGPQIAFPTRDLLDDSVSLGLSNADAFSVVSRKDIIEARKLASTLPNLPFLGTADKLPFPTWRRHFNMQCRQYGLVGDSVAIFYALVRNLSPSLILSIDPTPPGVGPLQGWVSEVRRIYSKLAATCSGVSDDVAKLTADQSFAALRQAKNETIASFSARFLDAAADLTAYTGTDVPDDKLRTTFIRALTPSWRTLAMDLLPRCSSFPVLVQELTQRERLEQAVTGSSITDVPVSSKVHLVDSVDSPLSAEAGTTTNHAVDDTNPTASSKSGGRRGYHKSKKICYQYQKYGSCKYGDRCRFVHSKKPGPDVGQPSADNGTGNQDSLSFTQGLLCVSDKVGVPGPVLRLHDVSSDGRSLSLCVLLDTGAYFNYVREDQAKLLGLKIEPGNGDIKVQLADKSVIPVCGQVKFAGFFFRVLPVTDTAPSSSQASSLSALFGEPYGIMGVHSLCQSGIRLEFFQKDNSRGVHVSIKDHIGLSQPSVGNDSTDDDKELSEPPSIDHVGSILGTVEDQFDLSDTVDTTLHDDSWGSIPWTPKPLESSEVSETSWHFMRDAPGFRWQIRKLESSDIADTSTQEYKFVIDLPKSNGPTGRTYDYTKPMFANLSRFEMDAYNTEISRSKKW</sequence>
<name>A0A7J6KQ33_PEROL</name>
<dbReference type="Gene3D" id="4.10.1000.10">
    <property type="entry name" value="Zinc finger, CCCH-type"/>
    <property type="match status" value="1"/>
</dbReference>
<dbReference type="EMBL" id="JABAHT010001511">
    <property type="protein sequence ID" value="KAF4648952.1"/>
    <property type="molecule type" value="Genomic_DNA"/>
</dbReference>
<evidence type="ECO:0000256" key="3">
    <source>
        <dbReference type="ARBA" id="ARBA00022833"/>
    </source>
</evidence>
<keyword evidence="2 4" id="KW-0863">Zinc-finger</keyword>
<dbReference type="Pfam" id="PF00642">
    <property type="entry name" value="zf-CCCH"/>
    <property type="match status" value="1"/>
</dbReference>
<feature type="region of interest" description="Disordered" evidence="5">
    <location>
        <begin position="593"/>
        <end position="616"/>
    </location>
</feature>
<keyword evidence="1 4" id="KW-0479">Metal-binding</keyword>
<evidence type="ECO:0000256" key="4">
    <source>
        <dbReference type="PROSITE-ProRule" id="PRU00723"/>
    </source>
</evidence>
<dbReference type="SUPFAM" id="SSF90229">
    <property type="entry name" value="CCCH zinc finger"/>
    <property type="match status" value="1"/>
</dbReference>
<feature type="region of interest" description="Disordered" evidence="5">
    <location>
        <begin position="364"/>
        <end position="392"/>
    </location>
</feature>